<dbReference type="Pfam" id="PF02674">
    <property type="entry name" value="Colicin_V"/>
    <property type="match status" value="1"/>
</dbReference>
<name>A0A7G9WAJ4_ALKCA</name>
<evidence type="ECO:0000256" key="1">
    <source>
        <dbReference type="ARBA" id="ARBA00004141"/>
    </source>
</evidence>
<dbReference type="PANTHER" id="PTHR37306">
    <property type="entry name" value="COLICIN V PRODUCTION PROTEIN"/>
    <property type="match status" value="1"/>
</dbReference>
<organism evidence="6 7">
    <name type="scientific">Alkalicella caledoniensis</name>
    <dbReference type="NCBI Taxonomy" id="2731377"/>
    <lineage>
        <taxon>Bacteria</taxon>
        <taxon>Bacillati</taxon>
        <taxon>Bacillota</taxon>
        <taxon>Clostridia</taxon>
        <taxon>Eubacteriales</taxon>
        <taxon>Proteinivoracaceae</taxon>
        <taxon>Alkalicella</taxon>
    </lineage>
</organism>
<evidence type="ECO:0000256" key="4">
    <source>
        <dbReference type="ARBA" id="ARBA00023136"/>
    </source>
</evidence>
<feature type="transmembrane region" description="Helical" evidence="5">
    <location>
        <begin position="117"/>
        <end position="143"/>
    </location>
</feature>
<keyword evidence="3 5" id="KW-1133">Transmembrane helix</keyword>
<comment type="subcellular location">
    <subcellularLocation>
        <location evidence="1">Membrane</location>
        <topology evidence="1">Multi-pass membrane protein</topology>
    </subcellularLocation>
</comment>
<protein>
    <submittedName>
        <fullName evidence="6">CvpA family protein</fullName>
    </submittedName>
</protein>
<dbReference type="Proteomes" id="UP000516160">
    <property type="component" value="Chromosome"/>
</dbReference>
<keyword evidence="4 5" id="KW-0472">Membrane</keyword>
<reference evidence="6 7" key="1">
    <citation type="submission" date="2020-07" db="EMBL/GenBank/DDBJ databases">
        <title>Alkalicella. sp. LB2 genome.</title>
        <authorList>
            <person name="Postec A."/>
            <person name="Quemeneur M."/>
        </authorList>
    </citation>
    <scope>NUCLEOTIDE SEQUENCE [LARGE SCALE GENOMIC DNA]</scope>
    <source>
        <strain evidence="6 7">LB2</strain>
    </source>
</reference>
<dbReference type="RefSeq" id="WP_213166114.1">
    <property type="nucleotide sequence ID" value="NZ_CP058559.1"/>
</dbReference>
<evidence type="ECO:0000313" key="6">
    <source>
        <dbReference type="EMBL" id="QNO15706.1"/>
    </source>
</evidence>
<dbReference type="InterPro" id="IPR003825">
    <property type="entry name" value="Colicin-V_CvpA"/>
</dbReference>
<keyword evidence="7" id="KW-1185">Reference proteome</keyword>
<evidence type="ECO:0000256" key="3">
    <source>
        <dbReference type="ARBA" id="ARBA00022989"/>
    </source>
</evidence>
<evidence type="ECO:0000256" key="5">
    <source>
        <dbReference type="SAM" id="Phobius"/>
    </source>
</evidence>
<evidence type="ECO:0000313" key="7">
    <source>
        <dbReference type="Proteomes" id="UP000516160"/>
    </source>
</evidence>
<dbReference type="EMBL" id="CP058559">
    <property type="protein sequence ID" value="QNO15706.1"/>
    <property type="molecule type" value="Genomic_DNA"/>
</dbReference>
<dbReference type="GO" id="GO:0009403">
    <property type="term" value="P:toxin biosynthetic process"/>
    <property type="evidence" value="ECO:0007669"/>
    <property type="project" value="InterPro"/>
</dbReference>
<dbReference type="KEGG" id="acae:HYG86_13465"/>
<evidence type="ECO:0000256" key="2">
    <source>
        <dbReference type="ARBA" id="ARBA00022692"/>
    </source>
</evidence>
<sequence length="176" mass="19376">MLDLIIVILIVFCVVTGKNKGFVRVALELFSFIIAYMIAARFGPYIGDFLDSIFNISEKVQDSLNIPFIDITNEISQLVNVIGYLVIFMVSRFALGILVAQTSLLNHLPLLGSANKVAGALAGFVKGYLFALLIVWLLSFVAVEWAQNLINGSFLAPALLNSFPGLYEKLNIMLSR</sequence>
<feature type="transmembrane region" description="Helical" evidence="5">
    <location>
        <begin position="81"/>
        <end position="105"/>
    </location>
</feature>
<accession>A0A7G9WAJ4</accession>
<proteinExistence type="predicted"/>
<keyword evidence="2 5" id="KW-0812">Transmembrane</keyword>
<dbReference type="PANTHER" id="PTHR37306:SF1">
    <property type="entry name" value="COLICIN V PRODUCTION PROTEIN"/>
    <property type="match status" value="1"/>
</dbReference>
<gene>
    <name evidence="6" type="ORF">HYG86_13465</name>
</gene>
<dbReference type="AlphaFoldDB" id="A0A7G9WAJ4"/>
<dbReference type="GO" id="GO:0016020">
    <property type="term" value="C:membrane"/>
    <property type="evidence" value="ECO:0007669"/>
    <property type="project" value="UniProtKB-SubCell"/>
</dbReference>